<dbReference type="InterPro" id="IPR010852">
    <property type="entry name" value="ABATE"/>
</dbReference>
<evidence type="ECO:0000259" key="1">
    <source>
        <dbReference type="Pfam" id="PF11706"/>
    </source>
</evidence>
<dbReference type="PANTHER" id="PTHR35525">
    <property type="entry name" value="BLL6575 PROTEIN"/>
    <property type="match status" value="1"/>
</dbReference>
<accession>A0ABS2A879</accession>
<dbReference type="PANTHER" id="PTHR35525:SF3">
    <property type="entry name" value="BLL6575 PROTEIN"/>
    <property type="match status" value="1"/>
</dbReference>
<evidence type="ECO:0000313" key="3">
    <source>
        <dbReference type="Proteomes" id="UP000632138"/>
    </source>
</evidence>
<protein>
    <submittedName>
        <fullName evidence="2">CGNR zinc finger domain-containing protein</fullName>
    </submittedName>
</protein>
<dbReference type="Proteomes" id="UP000632138">
    <property type="component" value="Unassembled WGS sequence"/>
</dbReference>
<dbReference type="Pfam" id="PF11706">
    <property type="entry name" value="zf-CGNR"/>
    <property type="match status" value="1"/>
</dbReference>
<feature type="domain" description="Zinc finger CGNR" evidence="1">
    <location>
        <begin position="129"/>
        <end position="171"/>
    </location>
</feature>
<gene>
    <name evidence="2" type="ORF">JIG36_10830</name>
</gene>
<dbReference type="RefSeq" id="WP_203375969.1">
    <property type="nucleotide sequence ID" value="NZ_JAENHP010000003.1"/>
</dbReference>
<dbReference type="Gene3D" id="1.10.3300.10">
    <property type="entry name" value="Jann2411-like domain"/>
    <property type="match status" value="1"/>
</dbReference>
<sequence>MHLNPYGEDAVRLALSLVTEPPATDEAMVARCLEYDLVIELPVTKYDRAATAEFLAEWLTVIDATDPEERARRLNDLLRFASAYPRLTNHADDGWHIHYRDPGQPLASVLRTLISVGTALHLAGRGMHRLGRCAAEGCDRPYGDFSRTGKQAYCSPACGNRDAVRRHRVRRALDITP</sequence>
<dbReference type="EMBL" id="JAENHP010000003">
    <property type="protein sequence ID" value="MBM2616049.1"/>
    <property type="molecule type" value="Genomic_DNA"/>
</dbReference>
<dbReference type="InterPro" id="IPR021005">
    <property type="entry name" value="Znf_CGNR"/>
</dbReference>
<dbReference type="InterPro" id="IPR023286">
    <property type="entry name" value="ABATE_dom_sf"/>
</dbReference>
<dbReference type="SUPFAM" id="SSF160904">
    <property type="entry name" value="Jann2411-like"/>
    <property type="match status" value="1"/>
</dbReference>
<name>A0ABS2A879_9ACTN</name>
<organism evidence="2 3">
    <name type="scientific">Paractinoplanes ovalisporus</name>
    <dbReference type="NCBI Taxonomy" id="2810368"/>
    <lineage>
        <taxon>Bacteria</taxon>
        <taxon>Bacillati</taxon>
        <taxon>Actinomycetota</taxon>
        <taxon>Actinomycetes</taxon>
        <taxon>Micromonosporales</taxon>
        <taxon>Micromonosporaceae</taxon>
        <taxon>Paractinoplanes</taxon>
    </lineage>
</organism>
<keyword evidence="3" id="KW-1185">Reference proteome</keyword>
<comment type="caution">
    <text evidence="2">The sequence shown here is derived from an EMBL/GenBank/DDBJ whole genome shotgun (WGS) entry which is preliminary data.</text>
</comment>
<evidence type="ECO:0000313" key="2">
    <source>
        <dbReference type="EMBL" id="MBM2616049.1"/>
    </source>
</evidence>
<reference evidence="2 3" key="1">
    <citation type="submission" date="2021-01" db="EMBL/GenBank/DDBJ databases">
        <title>Actinoplanes sp. nov. LDG1-06 isolated from lichen.</title>
        <authorList>
            <person name="Saeng-In P."/>
            <person name="Phongsopitanun W."/>
            <person name="Kanchanasin P."/>
            <person name="Yuki M."/>
            <person name="Kudo T."/>
            <person name="Ohkuma M."/>
            <person name="Tanasupawat S."/>
        </authorList>
    </citation>
    <scope>NUCLEOTIDE SEQUENCE [LARGE SCALE GENOMIC DNA]</scope>
    <source>
        <strain evidence="2 3">LDG1-06</strain>
    </source>
</reference>
<proteinExistence type="predicted"/>